<dbReference type="OMA" id="EHNIARD"/>
<evidence type="ECO:0000313" key="2">
    <source>
        <dbReference type="EMBL" id="EAZ04897.1"/>
    </source>
</evidence>
<evidence type="ECO:0000256" key="1">
    <source>
        <dbReference type="SAM" id="MobiDB-lite"/>
    </source>
</evidence>
<reference evidence="2 3" key="1">
    <citation type="journal article" date="2005" name="PLoS Biol.">
        <title>The genomes of Oryza sativa: a history of duplications.</title>
        <authorList>
            <person name="Yu J."/>
            <person name="Wang J."/>
            <person name="Lin W."/>
            <person name="Li S."/>
            <person name="Li H."/>
            <person name="Zhou J."/>
            <person name="Ni P."/>
            <person name="Dong W."/>
            <person name="Hu S."/>
            <person name="Zeng C."/>
            <person name="Zhang J."/>
            <person name="Zhang Y."/>
            <person name="Li R."/>
            <person name="Xu Z."/>
            <person name="Li S."/>
            <person name="Li X."/>
            <person name="Zheng H."/>
            <person name="Cong L."/>
            <person name="Lin L."/>
            <person name="Yin J."/>
            <person name="Geng J."/>
            <person name="Li G."/>
            <person name="Shi J."/>
            <person name="Liu J."/>
            <person name="Lv H."/>
            <person name="Li J."/>
            <person name="Wang J."/>
            <person name="Deng Y."/>
            <person name="Ran L."/>
            <person name="Shi X."/>
            <person name="Wang X."/>
            <person name="Wu Q."/>
            <person name="Li C."/>
            <person name="Ren X."/>
            <person name="Wang J."/>
            <person name="Wang X."/>
            <person name="Li D."/>
            <person name="Liu D."/>
            <person name="Zhang X."/>
            <person name="Ji Z."/>
            <person name="Zhao W."/>
            <person name="Sun Y."/>
            <person name="Zhang Z."/>
            <person name="Bao J."/>
            <person name="Han Y."/>
            <person name="Dong L."/>
            <person name="Ji J."/>
            <person name="Chen P."/>
            <person name="Wu S."/>
            <person name="Liu J."/>
            <person name="Xiao Y."/>
            <person name="Bu D."/>
            <person name="Tan J."/>
            <person name="Yang L."/>
            <person name="Ye C."/>
            <person name="Zhang J."/>
            <person name="Xu J."/>
            <person name="Zhou Y."/>
            <person name="Yu Y."/>
            <person name="Zhang B."/>
            <person name="Zhuang S."/>
            <person name="Wei H."/>
            <person name="Liu B."/>
            <person name="Lei M."/>
            <person name="Yu H."/>
            <person name="Li Y."/>
            <person name="Xu H."/>
            <person name="Wei S."/>
            <person name="He X."/>
            <person name="Fang L."/>
            <person name="Zhang Z."/>
            <person name="Zhang Y."/>
            <person name="Huang X."/>
            <person name="Su Z."/>
            <person name="Tong W."/>
            <person name="Li J."/>
            <person name="Tong Z."/>
            <person name="Li S."/>
            <person name="Ye J."/>
            <person name="Wang L."/>
            <person name="Fang L."/>
            <person name="Lei T."/>
            <person name="Chen C."/>
            <person name="Chen H."/>
            <person name="Xu Z."/>
            <person name="Li H."/>
            <person name="Huang H."/>
            <person name="Zhang F."/>
            <person name="Xu H."/>
            <person name="Li N."/>
            <person name="Zhao C."/>
            <person name="Li S."/>
            <person name="Dong L."/>
            <person name="Huang Y."/>
            <person name="Li L."/>
            <person name="Xi Y."/>
            <person name="Qi Q."/>
            <person name="Li W."/>
            <person name="Zhang B."/>
            <person name="Hu W."/>
            <person name="Zhang Y."/>
            <person name="Tian X."/>
            <person name="Jiao Y."/>
            <person name="Liang X."/>
            <person name="Jin J."/>
            <person name="Gao L."/>
            <person name="Zheng W."/>
            <person name="Hao B."/>
            <person name="Liu S."/>
            <person name="Wang W."/>
            <person name="Yuan L."/>
            <person name="Cao M."/>
            <person name="McDermott J."/>
            <person name="Samudrala R."/>
            <person name="Wang J."/>
            <person name="Wong G.K."/>
            <person name="Yang H."/>
        </authorList>
    </citation>
    <scope>NUCLEOTIDE SEQUENCE [LARGE SCALE GENOMIC DNA]</scope>
    <source>
        <strain evidence="3">cv. 93-11</strain>
    </source>
</reference>
<sequence>MEHVTAGKPKWAVLCWALKRSSRSAGEHNIARDRERLVFVVASNREKGERNPKPTTSELVRVSSPPTSSPQLRAPSPTSPRPVSIHMGRKVKQVPWWEGLKKKERQKRNVETMGFDPELENEAWSRWIDLEDHEDPLVDLIDFTGTANAPPSHSSLCLCLCHSMRQASSSFQLRRRHHIIRSYSTILCQWRS</sequence>
<dbReference type="HOGENOM" id="CLU_1417270_0_0_1"/>
<proteinExistence type="predicted"/>
<dbReference type="EMBL" id="CM000132">
    <property type="protein sequence ID" value="EAZ04897.1"/>
    <property type="molecule type" value="Genomic_DNA"/>
</dbReference>
<name>A2YP86_ORYSI</name>
<dbReference type="AlphaFoldDB" id="A2YP86"/>
<keyword evidence="3" id="KW-1185">Reference proteome</keyword>
<dbReference type="Gramene" id="BGIOSGA023821-TA">
    <property type="protein sequence ID" value="BGIOSGA023821-PA"/>
    <property type="gene ID" value="BGIOSGA023821"/>
</dbReference>
<feature type="region of interest" description="Disordered" evidence="1">
    <location>
        <begin position="44"/>
        <end position="85"/>
    </location>
</feature>
<protein>
    <submittedName>
        <fullName evidence="2">Uncharacterized protein</fullName>
    </submittedName>
</protein>
<evidence type="ECO:0000313" key="3">
    <source>
        <dbReference type="Proteomes" id="UP000007015"/>
    </source>
</evidence>
<dbReference type="Proteomes" id="UP000007015">
    <property type="component" value="Chromosome 7"/>
</dbReference>
<organism evidence="2 3">
    <name type="scientific">Oryza sativa subsp. indica</name>
    <name type="common">Rice</name>
    <dbReference type="NCBI Taxonomy" id="39946"/>
    <lineage>
        <taxon>Eukaryota</taxon>
        <taxon>Viridiplantae</taxon>
        <taxon>Streptophyta</taxon>
        <taxon>Embryophyta</taxon>
        <taxon>Tracheophyta</taxon>
        <taxon>Spermatophyta</taxon>
        <taxon>Magnoliopsida</taxon>
        <taxon>Liliopsida</taxon>
        <taxon>Poales</taxon>
        <taxon>Poaceae</taxon>
        <taxon>BOP clade</taxon>
        <taxon>Oryzoideae</taxon>
        <taxon>Oryzeae</taxon>
        <taxon>Oryzinae</taxon>
        <taxon>Oryza</taxon>
        <taxon>Oryza sativa</taxon>
    </lineage>
</organism>
<gene>
    <name evidence="2" type="ORF">OsI_27079</name>
</gene>
<accession>A2YP86</accession>
<feature type="compositionally biased region" description="Polar residues" evidence="1">
    <location>
        <begin position="53"/>
        <end position="71"/>
    </location>
</feature>